<accession>A0A8W8M609</accession>
<dbReference type="Proteomes" id="UP000005408">
    <property type="component" value="Unassembled WGS sequence"/>
</dbReference>
<evidence type="ECO:0000256" key="2">
    <source>
        <dbReference type="SAM" id="MobiDB-lite"/>
    </source>
</evidence>
<protein>
    <submittedName>
        <fullName evidence="3">Uncharacterized protein</fullName>
    </submittedName>
</protein>
<sequence>MGQQQGVCLQVYHQTGRSDRSKSCDGVTEWNPNPRDRKTTARKPVCAQANQRVLHHKSELTNFVSRLTEEKMELRNTLGRLEEDIWRYRQRDTE</sequence>
<feature type="region of interest" description="Disordered" evidence="2">
    <location>
        <begin position="16"/>
        <end position="43"/>
    </location>
</feature>
<evidence type="ECO:0000313" key="4">
    <source>
        <dbReference type="Proteomes" id="UP000005408"/>
    </source>
</evidence>
<keyword evidence="4" id="KW-1185">Reference proteome</keyword>
<dbReference type="EnsemblMetazoa" id="G31371.1">
    <property type="protein sequence ID" value="G31371.1:cds"/>
    <property type="gene ID" value="G31371"/>
</dbReference>
<dbReference type="AlphaFoldDB" id="A0A8W8M609"/>
<feature type="coiled-coil region" evidence="1">
    <location>
        <begin position="64"/>
        <end position="91"/>
    </location>
</feature>
<evidence type="ECO:0000256" key="1">
    <source>
        <dbReference type="SAM" id="Coils"/>
    </source>
</evidence>
<evidence type="ECO:0000313" key="3">
    <source>
        <dbReference type="EnsemblMetazoa" id="G31371.1:cds"/>
    </source>
</evidence>
<name>A0A8W8M609_MAGGI</name>
<keyword evidence="1" id="KW-0175">Coiled coil</keyword>
<proteinExistence type="predicted"/>
<reference evidence="3" key="1">
    <citation type="submission" date="2022-08" db="UniProtKB">
        <authorList>
            <consortium name="EnsemblMetazoa"/>
        </authorList>
    </citation>
    <scope>IDENTIFICATION</scope>
    <source>
        <strain evidence="3">05x7-T-G4-1.051#20</strain>
    </source>
</reference>
<organism evidence="3 4">
    <name type="scientific">Magallana gigas</name>
    <name type="common">Pacific oyster</name>
    <name type="synonym">Crassostrea gigas</name>
    <dbReference type="NCBI Taxonomy" id="29159"/>
    <lineage>
        <taxon>Eukaryota</taxon>
        <taxon>Metazoa</taxon>
        <taxon>Spiralia</taxon>
        <taxon>Lophotrochozoa</taxon>
        <taxon>Mollusca</taxon>
        <taxon>Bivalvia</taxon>
        <taxon>Autobranchia</taxon>
        <taxon>Pteriomorphia</taxon>
        <taxon>Ostreida</taxon>
        <taxon>Ostreoidea</taxon>
        <taxon>Ostreidae</taxon>
        <taxon>Magallana</taxon>
    </lineage>
</organism>